<dbReference type="GO" id="GO:0006281">
    <property type="term" value="P:DNA repair"/>
    <property type="evidence" value="ECO:0007669"/>
    <property type="project" value="UniProtKB-KW"/>
</dbReference>
<comment type="subcellular location">
    <subcellularLocation>
        <location evidence="1">Nucleus</location>
    </subcellularLocation>
</comment>
<dbReference type="GO" id="GO:0005634">
    <property type="term" value="C:nucleus"/>
    <property type="evidence" value="ECO:0007669"/>
    <property type="project" value="UniProtKB-SubCell"/>
</dbReference>
<evidence type="ECO:0000256" key="8">
    <source>
        <dbReference type="SAM" id="MobiDB-lite"/>
    </source>
</evidence>
<dbReference type="Gene3D" id="3.90.70.130">
    <property type="match status" value="1"/>
</dbReference>
<dbReference type="InterPro" id="IPR041298">
    <property type="entry name" value="UBZ3"/>
</dbReference>
<keyword evidence="2" id="KW-0808">Transferase</keyword>
<evidence type="ECO:0000313" key="10">
    <source>
        <dbReference type="EMBL" id="KAF2208404.1"/>
    </source>
</evidence>
<dbReference type="EMBL" id="ML992694">
    <property type="protein sequence ID" value="KAF2208404.1"/>
    <property type="molecule type" value="Genomic_DNA"/>
</dbReference>
<dbReference type="InterPro" id="IPR012462">
    <property type="entry name" value="UFSP1/2_DUB_cat"/>
</dbReference>
<feature type="region of interest" description="Disordered" evidence="8">
    <location>
        <begin position="38"/>
        <end position="77"/>
    </location>
</feature>
<dbReference type="PROSITE" id="PS51907">
    <property type="entry name" value="ZF_UBZ3"/>
    <property type="match status" value="1"/>
</dbReference>
<evidence type="ECO:0000256" key="6">
    <source>
        <dbReference type="ARBA" id="ARBA00023204"/>
    </source>
</evidence>
<name>A0A6A6F531_9PEZI</name>
<dbReference type="GO" id="GO:0016787">
    <property type="term" value="F:hydrolase activity"/>
    <property type="evidence" value="ECO:0007669"/>
    <property type="project" value="UniProtKB-KW"/>
</dbReference>
<evidence type="ECO:0000256" key="5">
    <source>
        <dbReference type="ARBA" id="ARBA00022801"/>
    </source>
</evidence>
<accession>A0A6A6F531</accession>
<keyword evidence="11" id="KW-1185">Reference proteome</keyword>
<dbReference type="Pfam" id="PF07910">
    <property type="entry name" value="Peptidase_C78"/>
    <property type="match status" value="1"/>
</dbReference>
<feature type="domain" description="UBZ3-type" evidence="9">
    <location>
        <begin position="2"/>
        <end position="38"/>
    </location>
</feature>
<proteinExistence type="predicted"/>
<gene>
    <name evidence="10" type="ORF">CERZMDRAFT_49398</name>
</gene>
<dbReference type="OrthoDB" id="288987at2759"/>
<protein>
    <recommendedName>
        <fullName evidence="9">UBZ3-type domain-containing protein</fullName>
    </recommendedName>
</protein>
<dbReference type="Proteomes" id="UP000799539">
    <property type="component" value="Unassembled WGS sequence"/>
</dbReference>
<reference evidence="10" key="1">
    <citation type="journal article" date="2020" name="Stud. Mycol.">
        <title>101 Dothideomycetes genomes: a test case for predicting lifestyles and emergence of pathogens.</title>
        <authorList>
            <person name="Haridas S."/>
            <person name="Albert R."/>
            <person name="Binder M."/>
            <person name="Bloem J."/>
            <person name="Labutti K."/>
            <person name="Salamov A."/>
            <person name="Andreopoulos B."/>
            <person name="Baker S."/>
            <person name="Barry K."/>
            <person name="Bills G."/>
            <person name="Bluhm B."/>
            <person name="Cannon C."/>
            <person name="Castanera R."/>
            <person name="Culley D."/>
            <person name="Daum C."/>
            <person name="Ezra D."/>
            <person name="Gonzalez J."/>
            <person name="Henrissat B."/>
            <person name="Kuo A."/>
            <person name="Liang C."/>
            <person name="Lipzen A."/>
            <person name="Lutzoni F."/>
            <person name="Magnuson J."/>
            <person name="Mondo S."/>
            <person name="Nolan M."/>
            <person name="Ohm R."/>
            <person name="Pangilinan J."/>
            <person name="Park H.-J."/>
            <person name="Ramirez L."/>
            <person name="Alfaro M."/>
            <person name="Sun H."/>
            <person name="Tritt A."/>
            <person name="Yoshinaga Y."/>
            <person name="Zwiers L.-H."/>
            <person name="Turgeon B."/>
            <person name="Goodwin S."/>
            <person name="Spatafora J."/>
            <person name="Crous P."/>
            <person name="Grigoriev I."/>
        </authorList>
    </citation>
    <scope>NUCLEOTIDE SEQUENCE</scope>
    <source>
        <strain evidence="10">SCOH1-5</strain>
    </source>
</reference>
<evidence type="ECO:0000256" key="4">
    <source>
        <dbReference type="ARBA" id="ARBA00022763"/>
    </source>
</evidence>
<evidence type="ECO:0000259" key="9">
    <source>
        <dbReference type="PROSITE" id="PS51907"/>
    </source>
</evidence>
<keyword evidence="4" id="KW-0227">DNA damage</keyword>
<evidence type="ECO:0000256" key="2">
    <source>
        <dbReference type="ARBA" id="ARBA00022679"/>
    </source>
</evidence>
<dbReference type="GO" id="GO:0016740">
    <property type="term" value="F:transferase activity"/>
    <property type="evidence" value="ECO:0007669"/>
    <property type="project" value="UniProtKB-KW"/>
</dbReference>
<evidence type="ECO:0000313" key="11">
    <source>
        <dbReference type="Proteomes" id="UP000799539"/>
    </source>
</evidence>
<keyword evidence="7" id="KW-0539">Nucleus</keyword>
<keyword evidence="3" id="KW-0479">Metal-binding</keyword>
<dbReference type="GO" id="GO:0046872">
    <property type="term" value="F:metal ion binding"/>
    <property type="evidence" value="ECO:0007669"/>
    <property type="project" value="UniProtKB-KW"/>
</dbReference>
<keyword evidence="6" id="KW-0234">DNA repair</keyword>
<dbReference type="AlphaFoldDB" id="A0A6A6F531"/>
<organism evidence="10 11">
    <name type="scientific">Cercospora zeae-maydis SCOH1-5</name>
    <dbReference type="NCBI Taxonomy" id="717836"/>
    <lineage>
        <taxon>Eukaryota</taxon>
        <taxon>Fungi</taxon>
        <taxon>Dikarya</taxon>
        <taxon>Ascomycota</taxon>
        <taxon>Pezizomycotina</taxon>
        <taxon>Dothideomycetes</taxon>
        <taxon>Dothideomycetidae</taxon>
        <taxon>Mycosphaerellales</taxon>
        <taxon>Mycosphaerellaceae</taxon>
        <taxon>Cercospora</taxon>
    </lineage>
</organism>
<sequence length="400" mass="44715">MPGDTWTRCTRRGCQEYVLLSAIDEHLDFHAAAELSEKEEHLEELAPPLPPRRSVSPTPGPPLPPKHAESQRLQQARRSTGNTLLSYFSGTSSSITRANLRALHIPQNPGRLGKRELGPYAFEKSMPSDVRKALIYGPEAQTVQRIDSNGALSRHRVVPNETAALPRAIADLCALDGNTAATYLCHPSTRHIHKIECEGNFCGFWSCQVLLTYIQHIDREGPQGMPHVIQMQEVIERAWDNGICAYGKVQTGGILNTRKWIGTTEALAFFTQIGVKVDALTFHQGESETGNSAVTDLLDYVEAFYMSGIDGAQRHGTSYVTQLPPIYFQRFGHSMSIVGLERRRDGSRNLLVFDSSFKTSKPMRLLADGRRANLTVSDLLKPYRRSDHSLSKWDEFELLM</sequence>
<keyword evidence="5" id="KW-0378">Hydrolase</keyword>
<evidence type="ECO:0000256" key="1">
    <source>
        <dbReference type="ARBA" id="ARBA00004123"/>
    </source>
</evidence>
<evidence type="ECO:0000256" key="7">
    <source>
        <dbReference type="ARBA" id="ARBA00023242"/>
    </source>
</evidence>
<evidence type="ECO:0000256" key="3">
    <source>
        <dbReference type="ARBA" id="ARBA00022723"/>
    </source>
</evidence>